<dbReference type="GO" id="GO:0008168">
    <property type="term" value="F:methyltransferase activity"/>
    <property type="evidence" value="ECO:0007669"/>
    <property type="project" value="UniProtKB-KW"/>
</dbReference>
<dbReference type="EMBL" id="CP042304">
    <property type="protein sequence ID" value="QDZ11798.1"/>
    <property type="molecule type" value="Genomic_DNA"/>
</dbReference>
<keyword evidence="6" id="KW-1185">Reference proteome</keyword>
<evidence type="ECO:0000313" key="5">
    <source>
        <dbReference type="EMBL" id="QDZ11798.1"/>
    </source>
</evidence>
<dbReference type="InterPro" id="IPR013217">
    <property type="entry name" value="Methyltransf_12"/>
</dbReference>
<dbReference type="OrthoDB" id="9804312at2"/>
<reference evidence="5 6" key="1">
    <citation type="submission" date="2019-07" db="EMBL/GenBank/DDBJ databases">
        <title>Full genome sequence of Devosia sp. Gsoil 520.</title>
        <authorList>
            <person name="Im W.-T."/>
        </authorList>
    </citation>
    <scope>NUCLEOTIDE SEQUENCE [LARGE SCALE GENOMIC DNA]</scope>
    <source>
        <strain evidence="5 6">Gsoil 520</strain>
    </source>
</reference>
<dbReference type="CDD" id="cd02440">
    <property type="entry name" value="AdoMet_MTases"/>
    <property type="match status" value="1"/>
</dbReference>
<keyword evidence="2 5" id="KW-0808">Transferase</keyword>
<keyword evidence="3" id="KW-0949">S-adenosyl-L-methionine</keyword>
<evidence type="ECO:0000256" key="2">
    <source>
        <dbReference type="ARBA" id="ARBA00022679"/>
    </source>
</evidence>
<dbReference type="GO" id="GO:0032259">
    <property type="term" value="P:methylation"/>
    <property type="evidence" value="ECO:0007669"/>
    <property type="project" value="UniProtKB-KW"/>
</dbReference>
<gene>
    <name evidence="5" type="ORF">FPZ08_14215</name>
</gene>
<dbReference type="RefSeq" id="WP_146290615.1">
    <property type="nucleotide sequence ID" value="NZ_CP042304.1"/>
</dbReference>
<evidence type="ECO:0000259" key="4">
    <source>
        <dbReference type="Pfam" id="PF08242"/>
    </source>
</evidence>
<dbReference type="AlphaFoldDB" id="A0A5B8LU52"/>
<dbReference type="PANTHER" id="PTHR43464:SF19">
    <property type="entry name" value="UBIQUINONE BIOSYNTHESIS O-METHYLTRANSFERASE, MITOCHONDRIAL"/>
    <property type="match status" value="1"/>
</dbReference>
<proteinExistence type="predicted"/>
<name>A0A5B8LU52_9HYPH</name>
<dbReference type="KEGG" id="dea:FPZ08_14215"/>
<dbReference type="Proteomes" id="UP000315364">
    <property type="component" value="Chromosome"/>
</dbReference>
<dbReference type="SUPFAM" id="SSF53335">
    <property type="entry name" value="S-adenosyl-L-methionine-dependent methyltransferases"/>
    <property type="match status" value="1"/>
</dbReference>
<organism evidence="5 6">
    <name type="scientific">Devosia ginsengisoli</name>
    <dbReference type="NCBI Taxonomy" id="400770"/>
    <lineage>
        <taxon>Bacteria</taxon>
        <taxon>Pseudomonadati</taxon>
        <taxon>Pseudomonadota</taxon>
        <taxon>Alphaproteobacteria</taxon>
        <taxon>Hyphomicrobiales</taxon>
        <taxon>Devosiaceae</taxon>
        <taxon>Devosia</taxon>
    </lineage>
</organism>
<keyword evidence="1 5" id="KW-0489">Methyltransferase</keyword>
<accession>A0A5B8LU52</accession>
<evidence type="ECO:0000313" key="6">
    <source>
        <dbReference type="Proteomes" id="UP000315364"/>
    </source>
</evidence>
<protein>
    <submittedName>
        <fullName evidence="5">Class I SAM-dependent methyltransferase</fullName>
    </submittedName>
</protein>
<evidence type="ECO:0000256" key="1">
    <source>
        <dbReference type="ARBA" id="ARBA00022603"/>
    </source>
</evidence>
<dbReference type="Gene3D" id="3.40.50.150">
    <property type="entry name" value="Vaccinia Virus protein VP39"/>
    <property type="match status" value="1"/>
</dbReference>
<dbReference type="InterPro" id="IPR029063">
    <property type="entry name" value="SAM-dependent_MTases_sf"/>
</dbReference>
<dbReference type="PANTHER" id="PTHR43464">
    <property type="entry name" value="METHYLTRANSFERASE"/>
    <property type="match status" value="1"/>
</dbReference>
<dbReference type="Pfam" id="PF08242">
    <property type="entry name" value="Methyltransf_12"/>
    <property type="match status" value="1"/>
</dbReference>
<evidence type="ECO:0000256" key="3">
    <source>
        <dbReference type="ARBA" id="ARBA00022691"/>
    </source>
</evidence>
<sequence>MADDETLAFYARNAAEYVRDDGGRPDARLNAFLDALPAGARILELGSGSGRDAATMLERGFDIHATDASPELAAEAETRLGRPVAIMRFDQLDAVNAYDGVWACACLLHAPAEELTDDLRRIHAALRVGGLLTVSFKAGNGAGRDRFGRYYNYPDRDTLLGHFHAAADWQGIALESNAGSGYDRQPTQWLWVNARK</sequence>
<feature type="domain" description="Methyltransferase type 12" evidence="4">
    <location>
        <begin position="43"/>
        <end position="132"/>
    </location>
</feature>